<dbReference type="InterPro" id="IPR029058">
    <property type="entry name" value="AB_hydrolase_fold"/>
</dbReference>
<evidence type="ECO:0000256" key="4">
    <source>
        <dbReference type="ARBA" id="ARBA00022801"/>
    </source>
</evidence>
<organism evidence="8 9">
    <name type="scientific">Thermococcus camini</name>
    <dbReference type="NCBI Taxonomy" id="2016373"/>
    <lineage>
        <taxon>Archaea</taxon>
        <taxon>Methanobacteriati</taxon>
        <taxon>Methanobacteriota</taxon>
        <taxon>Thermococci</taxon>
        <taxon>Thermococcales</taxon>
        <taxon>Thermococcaceae</taxon>
        <taxon>Thermococcus</taxon>
    </lineage>
</organism>
<dbReference type="KEGG" id="tcq:TIRI35C_1001"/>
<dbReference type="InterPro" id="IPR023302">
    <property type="entry name" value="Pept_S9A_N"/>
</dbReference>
<evidence type="ECO:0000313" key="8">
    <source>
        <dbReference type="EMBL" id="CAD5244155.1"/>
    </source>
</evidence>
<dbReference type="Gene3D" id="3.40.50.1820">
    <property type="entry name" value="alpha/beta hydrolase"/>
    <property type="match status" value="1"/>
</dbReference>
<dbReference type="SUPFAM" id="SSF53474">
    <property type="entry name" value="alpha/beta-Hydrolases"/>
    <property type="match status" value="1"/>
</dbReference>
<keyword evidence="9" id="KW-1185">Reference proteome</keyword>
<dbReference type="EMBL" id="LR881183">
    <property type="protein sequence ID" value="CAD5244155.1"/>
    <property type="molecule type" value="Genomic_DNA"/>
</dbReference>
<dbReference type="InterPro" id="IPR001375">
    <property type="entry name" value="Peptidase_S9_cat"/>
</dbReference>
<dbReference type="EC" id="3.4.21.26" evidence="2"/>
<gene>
    <name evidence="8" type="ORF">TIRI35C_1001</name>
</gene>
<dbReference type="Proteomes" id="UP000516304">
    <property type="component" value="Chromosome TIRI35C"/>
</dbReference>
<dbReference type="GO" id="GO:0070012">
    <property type="term" value="F:oligopeptidase activity"/>
    <property type="evidence" value="ECO:0007669"/>
    <property type="project" value="TreeGrafter"/>
</dbReference>
<evidence type="ECO:0000256" key="2">
    <source>
        <dbReference type="ARBA" id="ARBA00011897"/>
    </source>
</evidence>
<feature type="domain" description="Peptidase S9 prolyl oligopeptidase catalytic" evidence="6">
    <location>
        <begin position="451"/>
        <end position="649"/>
    </location>
</feature>
<evidence type="ECO:0000313" key="9">
    <source>
        <dbReference type="Proteomes" id="UP000516304"/>
    </source>
</evidence>
<dbReference type="Pfam" id="PF02897">
    <property type="entry name" value="Peptidase_S9_N"/>
    <property type="match status" value="1"/>
</dbReference>
<keyword evidence="4" id="KW-0378">Hydrolase</keyword>
<evidence type="ECO:0000256" key="3">
    <source>
        <dbReference type="ARBA" id="ARBA00022670"/>
    </source>
</evidence>
<dbReference type="SUPFAM" id="SSF50993">
    <property type="entry name" value="Peptidase/esterase 'gauge' domain"/>
    <property type="match status" value="1"/>
</dbReference>
<keyword evidence="3 8" id="KW-0645">Protease</keyword>
<proteinExistence type="predicted"/>
<comment type="catalytic activity">
    <reaction evidence="1">
        <text>Hydrolysis of Pro-|-Xaa &gt;&gt; Ala-|-Xaa in oligopeptides.</text>
        <dbReference type="EC" id="3.4.21.26"/>
    </reaction>
</comment>
<dbReference type="Pfam" id="PF00326">
    <property type="entry name" value="Peptidase_S9"/>
    <property type="match status" value="1"/>
</dbReference>
<dbReference type="GO" id="GO:0006508">
    <property type="term" value="P:proteolysis"/>
    <property type="evidence" value="ECO:0007669"/>
    <property type="project" value="UniProtKB-KW"/>
</dbReference>
<keyword evidence="5" id="KW-0720">Serine protease</keyword>
<sequence length="651" mass="73751">MDNLLAAISVVLTHYSSSFTDTLISVKAVILMVVFMEDTHAWMENLEDERVIRLVEEENKRFREFIGELSDELFPEVWEYYSMPALYGAKLTDKGTIAMYKERERQLIRWLGGEVIVDSTALEEELNDEVLLQGFTADEKGRFLAYSFSIGGADEGITRIVDLKTGRLVDEMKPSVWNVTFLGDGYYFSRFYRHGETPDGVKAPAVRLFWKDGSGERMVFGEGLGSGYFISLRKSTDGKTAMVTVTFGWNRAEIYVGPIEEPGMWKKAYSAEVPAEPIDVIDGKLYVLTREGKGLGKVITVEDGEVTEIIPEGEFPLEWAIIVDGKILTGRLVHASHRLEVYSLDGEKLDEVTFDLPGSVYPLDTDGKRALLRYESFTVPYRLYGFDGKLNLIEGQEVEGDFRVEEDFAVSKDGTRVHYFLVKGTRDEKKAWVFGYGGFNISLTPRFFPQAIPFIKRGGTFAMANLRGGSEYGEEWHRAGMRENKGNVFDDFIAVLGKLKAEGYRVAAWGRSNGGLLVSATLVQRPDVMDAALIGYPVIDMMRFHKLYIGSVWIPEYGNPDDPEDREFLLKYSPYHNVKKQKYPPTLIYTGLHDDRVHPAHALKFFARMKEVSKDVYLRVETKSGHMGASPETRARELTDLVAFVVKMLWL</sequence>
<dbReference type="InterPro" id="IPR051167">
    <property type="entry name" value="Prolyl_oligopep/macrocyclase"/>
</dbReference>
<dbReference type="GO" id="GO:0005829">
    <property type="term" value="C:cytosol"/>
    <property type="evidence" value="ECO:0007669"/>
    <property type="project" value="TreeGrafter"/>
</dbReference>
<evidence type="ECO:0000256" key="1">
    <source>
        <dbReference type="ARBA" id="ARBA00001070"/>
    </source>
</evidence>
<dbReference type="PANTHER" id="PTHR42881:SF2">
    <property type="entry name" value="PROLYL ENDOPEPTIDASE"/>
    <property type="match status" value="1"/>
</dbReference>
<dbReference type="Gene3D" id="2.130.10.120">
    <property type="entry name" value="Prolyl oligopeptidase, N-terminal domain"/>
    <property type="match status" value="1"/>
</dbReference>
<accession>A0A7G2D6H7</accession>
<evidence type="ECO:0000259" key="7">
    <source>
        <dbReference type="Pfam" id="PF02897"/>
    </source>
</evidence>
<dbReference type="PRINTS" id="PR00862">
    <property type="entry name" value="PROLIGOPTASE"/>
</dbReference>
<reference evidence="8 9" key="1">
    <citation type="submission" date="2020-09" db="EMBL/GenBank/DDBJ databases">
        <authorList>
            <person name="Courtine D."/>
        </authorList>
    </citation>
    <scope>NUCLEOTIDE SEQUENCE [LARGE SCALE GENOMIC DNA]</scope>
    <source>
        <strain evidence="8 9">IRI35c</strain>
    </source>
</reference>
<dbReference type="AlphaFoldDB" id="A0A7G2D6H7"/>
<evidence type="ECO:0000256" key="5">
    <source>
        <dbReference type="ARBA" id="ARBA00022825"/>
    </source>
</evidence>
<evidence type="ECO:0000259" key="6">
    <source>
        <dbReference type="Pfam" id="PF00326"/>
    </source>
</evidence>
<protein>
    <recommendedName>
        <fullName evidence="2">prolyl oligopeptidase</fullName>
        <ecNumber evidence="2">3.4.21.26</ecNumber>
    </recommendedName>
</protein>
<name>A0A7G2D6H7_9EURY</name>
<dbReference type="PANTHER" id="PTHR42881">
    <property type="entry name" value="PROLYL ENDOPEPTIDASE"/>
    <property type="match status" value="1"/>
</dbReference>
<feature type="domain" description="Peptidase S9A N-terminal" evidence="7">
    <location>
        <begin position="37"/>
        <end position="388"/>
    </location>
</feature>
<dbReference type="InterPro" id="IPR002470">
    <property type="entry name" value="Peptidase_S9A"/>
</dbReference>
<dbReference type="GO" id="GO:0004252">
    <property type="term" value="F:serine-type endopeptidase activity"/>
    <property type="evidence" value="ECO:0007669"/>
    <property type="project" value="UniProtKB-EC"/>
</dbReference>